<feature type="disulfide bond" evidence="3">
    <location>
        <begin position="232"/>
        <end position="267"/>
    </location>
</feature>
<dbReference type="InterPro" id="IPR021109">
    <property type="entry name" value="Peptidase_aspartic_dom_sf"/>
</dbReference>
<feature type="active site" evidence="2">
    <location>
        <position position="196"/>
    </location>
</feature>
<comment type="similarity">
    <text evidence="1">Belongs to the peptidase A1 family.</text>
</comment>
<dbReference type="InterPro" id="IPR001461">
    <property type="entry name" value="Aspartic_peptidase_A1"/>
</dbReference>
<dbReference type="InterPro" id="IPR033121">
    <property type="entry name" value="PEPTIDASE_A1"/>
</dbReference>
<evidence type="ECO:0000313" key="6">
    <source>
        <dbReference type="Proteomes" id="UP000789572"/>
    </source>
</evidence>
<feature type="disulfide bond" evidence="3">
    <location>
        <begin position="32"/>
        <end position="37"/>
    </location>
</feature>
<keyword evidence="3" id="KW-1015">Disulfide bond</keyword>
<dbReference type="GO" id="GO:0004190">
    <property type="term" value="F:aspartic-type endopeptidase activity"/>
    <property type="evidence" value="ECO:0007669"/>
    <property type="project" value="InterPro"/>
</dbReference>
<evidence type="ECO:0000256" key="1">
    <source>
        <dbReference type="ARBA" id="ARBA00007447"/>
    </source>
</evidence>
<dbReference type="EMBL" id="CAJVPJ010001121">
    <property type="protein sequence ID" value="CAG8576454.1"/>
    <property type="molecule type" value="Genomic_DNA"/>
</dbReference>
<feature type="domain" description="Peptidase A1" evidence="4">
    <location>
        <begin position="1"/>
        <end position="306"/>
    </location>
</feature>
<evidence type="ECO:0000256" key="2">
    <source>
        <dbReference type="PIRSR" id="PIRSR601461-1"/>
    </source>
</evidence>
<dbReference type="OrthoDB" id="2747330at2759"/>
<dbReference type="AlphaFoldDB" id="A0A9N9G4G3"/>
<dbReference type="PANTHER" id="PTHR47966">
    <property type="entry name" value="BETA-SITE APP-CLEAVING ENZYME, ISOFORM A-RELATED"/>
    <property type="match status" value="1"/>
</dbReference>
<sequence>WTGVFGIGLLYQEFPLQIDTGSSTSWIVSSRCNKDTCTAVKRLDTSSLPSAKVDGSTSIEFGLGLKITGRVVRDVFSVGYLVVEDQAFVAADDVTAAFPGSGILGLGFGAKSPIPDKPNTIFENMVEQNLIAEPVFGIRLVPEGGGEIMFGGIDISVIKGTIQYLPVTSLLDWEIPVKGIKVADKIITPPAHFKVDTGTTINVIPEKYAEILFAEIPGSAIDNETGLRTVPCDIDDTFTTTFIIGDEEYIMPAEDLAFQRIDDTDDCIAGTQGGEIDTDEWVLGDTFIKNFYVIFKLRPRRSVGIARRTDV</sequence>
<reference evidence="5" key="1">
    <citation type="submission" date="2021-06" db="EMBL/GenBank/DDBJ databases">
        <authorList>
            <person name="Kallberg Y."/>
            <person name="Tangrot J."/>
            <person name="Rosling A."/>
        </authorList>
    </citation>
    <scope>NUCLEOTIDE SEQUENCE</scope>
    <source>
        <strain evidence="5">IA702</strain>
    </source>
</reference>
<feature type="active site" evidence="2">
    <location>
        <position position="19"/>
    </location>
</feature>
<dbReference type="Pfam" id="PF00026">
    <property type="entry name" value="Asp"/>
    <property type="match status" value="1"/>
</dbReference>
<dbReference type="PRINTS" id="PR00792">
    <property type="entry name" value="PEPSIN"/>
</dbReference>
<dbReference type="InterPro" id="IPR034164">
    <property type="entry name" value="Pepsin-like_dom"/>
</dbReference>
<dbReference type="GO" id="GO:0006508">
    <property type="term" value="P:proteolysis"/>
    <property type="evidence" value="ECO:0007669"/>
    <property type="project" value="InterPro"/>
</dbReference>
<evidence type="ECO:0000313" key="5">
    <source>
        <dbReference type="EMBL" id="CAG8576454.1"/>
    </source>
</evidence>
<evidence type="ECO:0000256" key="3">
    <source>
        <dbReference type="PIRSR" id="PIRSR601461-2"/>
    </source>
</evidence>
<dbReference type="SUPFAM" id="SSF50630">
    <property type="entry name" value="Acid proteases"/>
    <property type="match status" value="1"/>
</dbReference>
<name>A0A9N9G4G3_9GLOM</name>
<accession>A0A9N9G4G3</accession>
<dbReference type="Proteomes" id="UP000789572">
    <property type="component" value="Unassembled WGS sequence"/>
</dbReference>
<gene>
    <name evidence="5" type="ORF">POCULU_LOCUS6265</name>
</gene>
<feature type="non-terminal residue" evidence="5">
    <location>
        <position position="311"/>
    </location>
</feature>
<proteinExistence type="inferred from homology"/>
<dbReference type="CDD" id="cd05471">
    <property type="entry name" value="pepsin_like"/>
    <property type="match status" value="1"/>
</dbReference>
<protein>
    <submittedName>
        <fullName evidence="5">2537_t:CDS:1</fullName>
    </submittedName>
</protein>
<dbReference type="Gene3D" id="2.40.70.10">
    <property type="entry name" value="Acid Proteases"/>
    <property type="match status" value="2"/>
</dbReference>
<comment type="caution">
    <text evidence="5">The sequence shown here is derived from an EMBL/GenBank/DDBJ whole genome shotgun (WGS) entry which is preliminary data.</text>
</comment>
<dbReference type="PANTHER" id="PTHR47966:SF51">
    <property type="entry name" value="BETA-SITE APP-CLEAVING ENZYME, ISOFORM A-RELATED"/>
    <property type="match status" value="1"/>
</dbReference>
<organism evidence="5 6">
    <name type="scientific">Paraglomus occultum</name>
    <dbReference type="NCBI Taxonomy" id="144539"/>
    <lineage>
        <taxon>Eukaryota</taxon>
        <taxon>Fungi</taxon>
        <taxon>Fungi incertae sedis</taxon>
        <taxon>Mucoromycota</taxon>
        <taxon>Glomeromycotina</taxon>
        <taxon>Glomeromycetes</taxon>
        <taxon>Paraglomerales</taxon>
        <taxon>Paraglomeraceae</taxon>
        <taxon>Paraglomus</taxon>
    </lineage>
</organism>
<keyword evidence="6" id="KW-1185">Reference proteome</keyword>
<dbReference type="PROSITE" id="PS51767">
    <property type="entry name" value="PEPTIDASE_A1"/>
    <property type="match status" value="1"/>
</dbReference>
<evidence type="ECO:0000259" key="4">
    <source>
        <dbReference type="PROSITE" id="PS51767"/>
    </source>
</evidence>